<dbReference type="WBParaSite" id="BTMF_0000411101-mRNA-1">
    <property type="protein sequence ID" value="BTMF_0000411101-mRNA-1"/>
    <property type="gene ID" value="BTMF_0000411101"/>
</dbReference>
<reference evidence="2" key="1">
    <citation type="submission" date="2017-02" db="UniProtKB">
        <authorList>
            <consortium name="WormBaseParasite"/>
        </authorList>
    </citation>
    <scope>IDENTIFICATION</scope>
</reference>
<keyword evidence="1" id="KW-1133">Transmembrane helix</keyword>
<proteinExistence type="predicted"/>
<organism evidence="2">
    <name type="scientific">Brugia timori</name>
    <dbReference type="NCBI Taxonomy" id="42155"/>
    <lineage>
        <taxon>Eukaryota</taxon>
        <taxon>Metazoa</taxon>
        <taxon>Ecdysozoa</taxon>
        <taxon>Nematoda</taxon>
        <taxon>Chromadorea</taxon>
        <taxon>Rhabditida</taxon>
        <taxon>Spirurina</taxon>
        <taxon>Spiruromorpha</taxon>
        <taxon>Filarioidea</taxon>
        <taxon>Onchocercidae</taxon>
        <taxon>Brugia</taxon>
    </lineage>
</organism>
<dbReference type="AlphaFoldDB" id="A0A0R3QCN1"/>
<feature type="transmembrane region" description="Helical" evidence="1">
    <location>
        <begin position="40"/>
        <end position="60"/>
    </location>
</feature>
<sequence length="75" mass="8669">MASPIQVHLVNQVMMVRMDWKGSKDCVDLRVPQVKMVNEAVVTIVLVNSFLFLFRVNFFFHINNTGNSKNGNNWE</sequence>
<evidence type="ECO:0000256" key="1">
    <source>
        <dbReference type="SAM" id="Phobius"/>
    </source>
</evidence>
<protein>
    <submittedName>
        <fullName evidence="2">Uncharacterized protein</fullName>
    </submittedName>
</protein>
<name>A0A0R3QCN1_9BILA</name>
<evidence type="ECO:0000313" key="2">
    <source>
        <dbReference type="WBParaSite" id="BTMF_0000411101-mRNA-1"/>
    </source>
</evidence>
<keyword evidence="1" id="KW-0472">Membrane</keyword>
<keyword evidence="1" id="KW-0812">Transmembrane</keyword>
<accession>A0A0R3QCN1</accession>